<evidence type="ECO:0008006" key="3">
    <source>
        <dbReference type="Google" id="ProtNLM"/>
    </source>
</evidence>
<proteinExistence type="predicted"/>
<organism evidence="1 2">
    <name type="scientific">Hibiscus trionum</name>
    <name type="common">Flower of an hour</name>
    <dbReference type="NCBI Taxonomy" id="183268"/>
    <lineage>
        <taxon>Eukaryota</taxon>
        <taxon>Viridiplantae</taxon>
        <taxon>Streptophyta</taxon>
        <taxon>Embryophyta</taxon>
        <taxon>Tracheophyta</taxon>
        <taxon>Spermatophyta</taxon>
        <taxon>Magnoliopsida</taxon>
        <taxon>eudicotyledons</taxon>
        <taxon>Gunneridae</taxon>
        <taxon>Pentapetalae</taxon>
        <taxon>rosids</taxon>
        <taxon>malvids</taxon>
        <taxon>Malvales</taxon>
        <taxon>Malvaceae</taxon>
        <taxon>Malvoideae</taxon>
        <taxon>Hibiscus</taxon>
    </lineage>
</organism>
<reference evidence="1" key="1">
    <citation type="submission" date="2023-05" db="EMBL/GenBank/DDBJ databases">
        <title>Genome and transcriptome analyses reveal genes involved in the formation of fine ridges on petal epidermal cells in Hibiscus trionum.</title>
        <authorList>
            <person name="Koshimizu S."/>
            <person name="Masuda S."/>
            <person name="Ishii T."/>
            <person name="Shirasu K."/>
            <person name="Hoshino A."/>
            <person name="Arita M."/>
        </authorList>
    </citation>
    <scope>NUCLEOTIDE SEQUENCE</scope>
    <source>
        <strain evidence="1">Hamamatsu line</strain>
    </source>
</reference>
<sequence length="220" mass="25619">MHGKIPIKLELIKRGVLPQNDDLYPVCKVSAETIPHLFCHCYCAWKLWSKWCRVWKVCIVMPANVRELLFQWKNVGPKCLNSQVWMMSFFSFTWTIWKCRNETVFKGYKVDPDQIFDLCVVRLLWWCKARWPDGDWVTTDIISDPSRLKNVNLNKKHNGPTAWIAPALGKLKFNTYGAVNGSVGPAGIGGVLRDADSKILMYFSKALVNETQLRRNYWRY</sequence>
<dbReference type="Proteomes" id="UP001165190">
    <property type="component" value="Unassembled WGS sequence"/>
</dbReference>
<accession>A0A9W7I9M0</accession>
<protein>
    <recommendedName>
        <fullName evidence="3">Reverse transcriptase zinc-binding domain-containing protein</fullName>
    </recommendedName>
</protein>
<dbReference type="AlphaFoldDB" id="A0A9W7I9M0"/>
<dbReference type="EMBL" id="BSYR01000024">
    <property type="protein sequence ID" value="GMI91917.1"/>
    <property type="molecule type" value="Genomic_DNA"/>
</dbReference>
<dbReference type="OrthoDB" id="1684493at2759"/>
<evidence type="ECO:0000313" key="1">
    <source>
        <dbReference type="EMBL" id="GMI91917.1"/>
    </source>
</evidence>
<comment type="caution">
    <text evidence="1">The sequence shown here is derived from an EMBL/GenBank/DDBJ whole genome shotgun (WGS) entry which is preliminary data.</text>
</comment>
<name>A0A9W7I9M0_HIBTR</name>
<evidence type="ECO:0000313" key="2">
    <source>
        <dbReference type="Proteomes" id="UP001165190"/>
    </source>
</evidence>
<keyword evidence="2" id="KW-1185">Reference proteome</keyword>
<gene>
    <name evidence="1" type="ORF">HRI_002861000</name>
</gene>